<comment type="caution">
    <text evidence="3">The sequence shown here is derived from an EMBL/GenBank/DDBJ whole genome shotgun (WGS) entry which is preliminary data.</text>
</comment>
<gene>
    <name evidence="3" type="ORF">ERJ67_10840</name>
</gene>
<keyword evidence="2" id="KW-0472">Membrane</keyword>
<dbReference type="GO" id="GO:0016020">
    <property type="term" value="C:membrane"/>
    <property type="evidence" value="ECO:0007669"/>
    <property type="project" value="InterPro"/>
</dbReference>
<reference evidence="3 4" key="1">
    <citation type="journal article" date="2019" name="mSystems">
        <title>Life at home and on the roam: Genomic adaptions reflect the dual lifestyle of an intracellular, facultative symbiont.</title>
        <authorList>
            <person name="Burgsdorf I."/>
        </authorList>
    </citation>
    <scope>NUCLEOTIDE SEQUENCE [LARGE SCALE GENOMIC DNA]</scope>
    <source>
        <strain evidence="3">277cV</strain>
    </source>
</reference>
<dbReference type="AlphaFoldDB" id="A0A524RL15"/>
<evidence type="ECO:0000256" key="2">
    <source>
        <dbReference type="SAM" id="Phobius"/>
    </source>
</evidence>
<evidence type="ECO:0000313" key="3">
    <source>
        <dbReference type="EMBL" id="TGG90533.1"/>
    </source>
</evidence>
<dbReference type="Pfam" id="PF02325">
    <property type="entry name" value="CCB3_YggT"/>
    <property type="match status" value="1"/>
</dbReference>
<organism evidence="3 4">
    <name type="scientific">Aphanocapsa feldmannii 277cV</name>
    <dbReference type="NCBI Taxonomy" id="2507553"/>
    <lineage>
        <taxon>Bacteria</taxon>
        <taxon>Bacillati</taxon>
        <taxon>Cyanobacteriota</taxon>
        <taxon>Cyanophyceae</taxon>
        <taxon>Oscillatoriophycideae</taxon>
        <taxon>Chroococcales</taxon>
        <taxon>Microcystaceae</taxon>
        <taxon>Aphanocapsa</taxon>
    </lineage>
</organism>
<name>A0A524RL15_9CHRO</name>
<dbReference type="PANTHER" id="PTHR33219">
    <property type="entry name" value="YLMG HOMOLOG PROTEIN 2, CHLOROPLASTIC"/>
    <property type="match status" value="1"/>
</dbReference>
<proteinExistence type="inferred from homology"/>
<dbReference type="PANTHER" id="PTHR33219:SF14">
    <property type="entry name" value="PROTEIN COFACTOR ASSEMBLY OF COMPLEX C SUBUNIT B CCB3, CHLOROPLASTIC-RELATED"/>
    <property type="match status" value="1"/>
</dbReference>
<accession>A0A524RL15</accession>
<protein>
    <submittedName>
        <fullName evidence="3">YggT family protein</fullName>
    </submittedName>
</protein>
<keyword evidence="2" id="KW-0812">Transmembrane</keyword>
<feature type="transmembrane region" description="Helical" evidence="2">
    <location>
        <begin position="6"/>
        <end position="28"/>
    </location>
</feature>
<sequence length="101" mass="10642">MLIAGFLLQVIAQTISIYSLLLIARVLLSWFPNLPWESPVLAGLSSITDPFLNVFRGLIPPIGGIDLSPILAFMALSLSQSLVSSGGASVIAAAYRAMPVS</sequence>
<dbReference type="Proteomes" id="UP000317990">
    <property type="component" value="Unassembled WGS sequence"/>
</dbReference>
<comment type="similarity">
    <text evidence="1">Belongs to the YggT family.</text>
</comment>
<keyword evidence="2" id="KW-1133">Transmembrane helix</keyword>
<dbReference type="EMBL" id="SRMO01000087">
    <property type="protein sequence ID" value="TGG90533.1"/>
    <property type="molecule type" value="Genomic_DNA"/>
</dbReference>
<evidence type="ECO:0000256" key="1">
    <source>
        <dbReference type="ARBA" id="ARBA00010894"/>
    </source>
</evidence>
<dbReference type="InterPro" id="IPR003425">
    <property type="entry name" value="CCB3/YggT"/>
</dbReference>
<feature type="transmembrane region" description="Helical" evidence="2">
    <location>
        <begin position="71"/>
        <end position="95"/>
    </location>
</feature>
<evidence type="ECO:0000313" key="4">
    <source>
        <dbReference type="Proteomes" id="UP000317990"/>
    </source>
</evidence>